<dbReference type="AlphaFoldDB" id="A0AAN3D8P9"/>
<comment type="caution">
    <text evidence="1">The sequence shown here is derived from an EMBL/GenBank/DDBJ whole genome shotgun (WGS) entry which is preliminary data.</text>
</comment>
<gene>
    <name evidence="1" type="ORF">BACOVA_01940</name>
</gene>
<reference evidence="2" key="2">
    <citation type="submission" date="2007-04" db="EMBL/GenBank/DDBJ databases">
        <title>Draft genome sequence of Bacteroides ovatus (ATCC 8483).</title>
        <authorList>
            <person name="Sudarsanam P."/>
            <person name="Ley R."/>
            <person name="Guruge J."/>
            <person name="Turnbaugh P.J."/>
            <person name="Mahowald M."/>
            <person name="Liep D."/>
            <person name="Gordon J."/>
        </authorList>
    </citation>
    <scope>NUCLEOTIDE SEQUENCE [LARGE SCALE GENOMIC DNA]</scope>
    <source>
        <strain evidence="2">ATCC 8483 / DSM 1896 / JCM 5824 / BCRC 10623 / CCUG 4943 / NCTC 11153</strain>
    </source>
</reference>
<dbReference type="EMBL" id="AAXF02000046">
    <property type="protein sequence ID" value="EDO12441.1"/>
    <property type="molecule type" value="Genomic_DNA"/>
</dbReference>
<protein>
    <submittedName>
        <fullName evidence="1">Uncharacterized protein</fullName>
    </submittedName>
</protein>
<evidence type="ECO:0000313" key="1">
    <source>
        <dbReference type="EMBL" id="EDO12441.1"/>
    </source>
</evidence>
<organism evidence="1 2">
    <name type="scientific">Bacteroides ovatus (strain ATCC 8483 / DSM 1896 / JCM 5824 / BCRC 10623 / CCUG 4943 / NCTC 11153)</name>
    <dbReference type="NCBI Taxonomy" id="411476"/>
    <lineage>
        <taxon>Bacteria</taxon>
        <taxon>Pseudomonadati</taxon>
        <taxon>Bacteroidota</taxon>
        <taxon>Bacteroidia</taxon>
        <taxon>Bacteroidales</taxon>
        <taxon>Bacteroidaceae</taxon>
        <taxon>Bacteroides</taxon>
    </lineage>
</organism>
<evidence type="ECO:0000313" key="2">
    <source>
        <dbReference type="Proteomes" id="UP000005475"/>
    </source>
</evidence>
<reference evidence="1 2" key="1">
    <citation type="submission" date="2007-03" db="EMBL/GenBank/DDBJ databases">
        <authorList>
            <person name="Fulton L."/>
            <person name="Clifton S."/>
            <person name="Fulton B."/>
            <person name="Xu J."/>
            <person name="Minx P."/>
            <person name="Pepin K.H."/>
            <person name="Johnson M."/>
            <person name="Thiruvilangam P."/>
            <person name="Bhonagiri V."/>
            <person name="Nash W.E."/>
            <person name="Mardis E.R."/>
            <person name="Wilson R.K."/>
        </authorList>
    </citation>
    <scope>NUCLEOTIDE SEQUENCE [LARGE SCALE GENOMIC DNA]</scope>
    <source>
        <strain evidence="2">ATCC 8483 / DSM 1896 / JCM 5824 / BCRC 10623 / CCUG 4943 / NCTC 11153</strain>
    </source>
</reference>
<sequence length="42" mass="5073">MTKNEEMLFHVFKKYKTVNFVNENNIFYEPSYSILFVDSFSA</sequence>
<dbReference type="Proteomes" id="UP000005475">
    <property type="component" value="Unassembled WGS sequence"/>
</dbReference>
<accession>A0AAN3D8P9</accession>
<name>A0AAN3D8P9_BACO1</name>
<proteinExistence type="predicted"/>